<sequence>MEQETKNADTFYFDEIYKTGYLTKKRFGNKWIKRYFVLKGNQLLYYNNHNTENSLLKGTVNCNEVDIQDYPLRDNSFLIKKEGCKDFPLCAASLVEKEDWIDALKAVSQNQPPKTIKKEH</sequence>
<dbReference type="CDD" id="cd00821">
    <property type="entry name" value="PH"/>
    <property type="match status" value="1"/>
</dbReference>
<comment type="caution">
    <text evidence="2">The sequence shown here is derived from an EMBL/GenBank/DDBJ whole genome shotgun (WGS) entry which is preliminary data.</text>
</comment>
<dbReference type="EMBL" id="JANTQA010000030">
    <property type="protein sequence ID" value="KAJ3440511.1"/>
    <property type="molecule type" value="Genomic_DNA"/>
</dbReference>
<accession>A0AAV7ZHC9</accession>
<feature type="domain" description="PH" evidence="1">
    <location>
        <begin position="15"/>
        <end position="109"/>
    </location>
</feature>
<dbReference type="SUPFAM" id="SSF50729">
    <property type="entry name" value="PH domain-like"/>
    <property type="match status" value="1"/>
</dbReference>
<name>A0AAV7ZHC9_9EUKA</name>
<dbReference type="AlphaFoldDB" id="A0AAV7ZHC9"/>
<dbReference type="PROSITE" id="PS50003">
    <property type="entry name" value="PH_DOMAIN"/>
    <property type="match status" value="1"/>
</dbReference>
<protein>
    <submittedName>
        <fullName evidence="2">Dual adapter for phosphotyrosine and 3-phosphotyrosine and 3-phosphoinositide</fullName>
    </submittedName>
</protein>
<evidence type="ECO:0000259" key="1">
    <source>
        <dbReference type="PROSITE" id="PS50003"/>
    </source>
</evidence>
<dbReference type="InterPro" id="IPR011993">
    <property type="entry name" value="PH-like_dom_sf"/>
</dbReference>
<proteinExistence type="predicted"/>
<reference evidence="2" key="1">
    <citation type="submission" date="2022-08" db="EMBL/GenBank/DDBJ databases">
        <title>Novel sulphate-reducing endosymbionts in the free-living metamonad Anaeramoeba.</title>
        <authorList>
            <person name="Jerlstrom-Hultqvist J."/>
            <person name="Cepicka I."/>
            <person name="Gallot-Lavallee L."/>
            <person name="Salas-Leiva D."/>
            <person name="Curtis B.A."/>
            <person name="Zahonova K."/>
            <person name="Pipaliya S."/>
            <person name="Dacks J."/>
            <person name="Roger A.J."/>
        </authorList>
    </citation>
    <scope>NUCLEOTIDE SEQUENCE</scope>
    <source>
        <strain evidence="2">Busselton2</strain>
    </source>
</reference>
<organism evidence="2 3">
    <name type="scientific">Anaeramoeba flamelloides</name>
    <dbReference type="NCBI Taxonomy" id="1746091"/>
    <lineage>
        <taxon>Eukaryota</taxon>
        <taxon>Metamonada</taxon>
        <taxon>Anaeramoebidae</taxon>
        <taxon>Anaeramoeba</taxon>
    </lineage>
</organism>
<dbReference type="SMART" id="SM00233">
    <property type="entry name" value="PH"/>
    <property type="match status" value="1"/>
</dbReference>
<dbReference type="Proteomes" id="UP001146793">
    <property type="component" value="Unassembled WGS sequence"/>
</dbReference>
<dbReference type="Pfam" id="PF00169">
    <property type="entry name" value="PH"/>
    <property type="match status" value="1"/>
</dbReference>
<evidence type="ECO:0000313" key="2">
    <source>
        <dbReference type="EMBL" id="KAJ3440511.1"/>
    </source>
</evidence>
<gene>
    <name evidence="2" type="ORF">M0812_14179</name>
</gene>
<dbReference type="Gene3D" id="2.30.29.30">
    <property type="entry name" value="Pleckstrin-homology domain (PH domain)/Phosphotyrosine-binding domain (PTB)"/>
    <property type="match status" value="1"/>
</dbReference>
<evidence type="ECO:0000313" key="3">
    <source>
        <dbReference type="Proteomes" id="UP001146793"/>
    </source>
</evidence>
<dbReference type="InterPro" id="IPR001849">
    <property type="entry name" value="PH_domain"/>
</dbReference>